<dbReference type="EMBL" id="JADNRY010000052">
    <property type="protein sequence ID" value="KAF9069317.1"/>
    <property type="molecule type" value="Genomic_DNA"/>
</dbReference>
<sequence>MKPASQLYSIAEWKEGELTEAVLALAAAASTSAESTPVNKDTETAVVRARPSAQQAFRGVRQDARGQIVLKGDAAFMRKKSAKKEKRIEEAQSEMKLADLIKPGSIRESWNYKDSEIEVIPAVRTLFCHCPGRTCIYAGHASATRRTSNIVYHSDGDRYDSSTADPNLTYAKVVLHGLD</sequence>
<protein>
    <submittedName>
        <fullName evidence="1">Uncharacterized protein</fullName>
    </submittedName>
</protein>
<proteinExistence type="predicted"/>
<evidence type="ECO:0000313" key="1">
    <source>
        <dbReference type="EMBL" id="KAF9069317.1"/>
    </source>
</evidence>
<dbReference type="AlphaFoldDB" id="A0A9P5U7X6"/>
<keyword evidence="2" id="KW-1185">Reference proteome</keyword>
<evidence type="ECO:0000313" key="2">
    <source>
        <dbReference type="Proteomes" id="UP000772434"/>
    </source>
</evidence>
<reference evidence="1" key="1">
    <citation type="submission" date="2020-11" db="EMBL/GenBank/DDBJ databases">
        <authorList>
            <consortium name="DOE Joint Genome Institute"/>
            <person name="Ahrendt S."/>
            <person name="Riley R."/>
            <person name="Andreopoulos W."/>
            <person name="Labutti K."/>
            <person name="Pangilinan J."/>
            <person name="Ruiz-Duenas F.J."/>
            <person name="Barrasa J.M."/>
            <person name="Sanchez-Garcia M."/>
            <person name="Camarero S."/>
            <person name="Miyauchi S."/>
            <person name="Serrano A."/>
            <person name="Linde D."/>
            <person name="Babiker R."/>
            <person name="Drula E."/>
            <person name="Ayuso-Fernandez I."/>
            <person name="Pacheco R."/>
            <person name="Padilla G."/>
            <person name="Ferreira P."/>
            <person name="Barriuso J."/>
            <person name="Kellner H."/>
            <person name="Castanera R."/>
            <person name="Alfaro M."/>
            <person name="Ramirez L."/>
            <person name="Pisabarro A.G."/>
            <person name="Kuo A."/>
            <person name="Tritt A."/>
            <person name="Lipzen A."/>
            <person name="He G."/>
            <person name="Yan M."/>
            <person name="Ng V."/>
            <person name="Cullen D."/>
            <person name="Martin F."/>
            <person name="Rosso M.-N."/>
            <person name="Henrissat B."/>
            <person name="Hibbett D."/>
            <person name="Martinez A.T."/>
            <person name="Grigoriev I.V."/>
        </authorList>
    </citation>
    <scope>NUCLEOTIDE SEQUENCE</scope>
    <source>
        <strain evidence="1">AH 40177</strain>
    </source>
</reference>
<dbReference type="OrthoDB" id="3245714at2759"/>
<name>A0A9P5U7X6_9AGAR</name>
<dbReference type="Proteomes" id="UP000772434">
    <property type="component" value="Unassembled WGS sequence"/>
</dbReference>
<gene>
    <name evidence="1" type="ORF">BDP27DRAFT_1421105</name>
</gene>
<accession>A0A9P5U7X6</accession>
<comment type="caution">
    <text evidence="1">The sequence shown here is derived from an EMBL/GenBank/DDBJ whole genome shotgun (WGS) entry which is preliminary data.</text>
</comment>
<organism evidence="1 2">
    <name type="scientific">Rhodocollybia butyracea</name>
    <dbReference type="NCBI Taxonomy" id="206335"/>
    <lineage>
        <taxon>Eukaryota</taxon>
        <taxon>Fungi</taxon>
        <taxon>Dikarya</taxon>
        <taxon>Basidiomycota</taxon>
        <taxon>Agaricomycotina</taxon>
        <taxon>Agaricomycetes</taxon>
        <taxon>Agaricomycetidae</taxon>
        <taxon>Agaricales</taxon>
        <taxon>Marasmiineae</taxon>
        <taxon>Omphalotaceae</taxon>
        <taxon>Rhodocollybia</taxon>
    </lineage>
</organism>